<dbReference type="GO" id="GO:0044233">
    <property type="term" value="C:mitochondria-associated endoplasmic reticulum membrane contact site"/>
    <property type="evidence" value="ECO:0007669"/>
    <property type="project" value="TreeGrafter"/>
</dbReference>
<keyword evidence="3 6" id="KW-1017">Isopeptide bond</keyword>
<proteinExistence type="inferred from homology"/>
<comment type="similarity">
    <text evidence="2 6">Belongs to the ATG5 family.</text>
</comment>
<evidence type="ECO:0000259" key="9">
    <source>
        <dbReference type="Pfam" id="PF20637"/>
    </source>
</evidence>
<dbReference type="Gene3D" id="3.10.20.620">
    <property type="match status" value="1"/>
</dbReference>
<keyword evidence="4 6" id="KW-0832">Ubl conjugation</keyword>
<evidence type="ECO:0000256" key="5">
    <source>
        <dbReference type="ARBA" id="ARBA00023006"/>
    </source>
</evidence>
<feature type="domain" description="Autophagy protein ATG5 UblB" evidence="8">
    <location>
        <begin position="313"/>
        <end position="374"/>
    </location>
</feature>
<accession>A0AAD4QA81</accession>
<feature type="domain" description="Autophagy protein ATG5 alpha-helical bundle region" evidence="9">
    <location>
        <begin position="159"/>
        <end position="215"/>
    </location>
</feature>
<evidence type="ECO:0000256" key="7">
    <source>
        <dbReference type="SAM" id="MobiDB-lite"/>
    </source>
</evidence>
<dbReference type="GO" id="GO:0019776">
    <property type="term" value="F:Atg8-family ligase activity"/>
    <property type="evidence" value="ECO:0007669"/>
    <property type="project" value="TreeGrafter"/>
</dbReference>
<dbReference type="GO" id="GO:0034727">
    <property type="term" value="P:piecemeal microautophagy of the nucleus"/>
    <property type="evidence" value="ECO:0007669"/>
    <property type="project" value="TreeGrafter"/>
</dbReference>
<feature type="domain" description="Autophagy protein ATG5 UblA" evidence="10">
    <location>
        <begin position="28"/>
        <end position="143"/>
    </location>
</feature>
<reference evidence="11" key="1">
    <citation type="submission" date="2022-01" db="EMBL/GenBank/DDBJ databases">
        <title>Comparative genomics reveals a dynamic genome evolution in the ectomycorrhizal milk-cap (Lactarius) mushrooms.</title>
        <authorList>
            <consortium name="DOE Joint Genome Institute"/>
            <person name="Lebreton A."/>
            <person name="Tang N."/>
            <person name="Kuo A."/>
            <person name="LaButti K."/>
            <person name="Drula E."/>
            <person name="Barry K."/>
            <person name="Clum A."/>
            <person name="Lipzen A."/>
            <person name="Mousain D."/>
            <person name="Ng V."/>
            <person name="Wang R."/>
            <person name="Wang X."/>
            <person name="Dai Y."/>
            <person name="Henrissat B."/>
            <person name="Grigoriev I.V."/>
            <person name="Guerin-Laguette A."/>
            <person name="Yu F."/>
            <person name="Martin F.M."/>
        </authorList>
    </citation>
    <scope>NUCLEOTIDE SEQUENCE</scope>
    <source>
        <strain evidence="11">QP</strain>
    </source>
</reference>
<dbReference type="PANTHER" id="PTHR13040">
    <property type="entry name" value="AUTOPHAGY PROTEIN 5"/>
    <property type="match status" value="1"/>
</dbReference>
<dbReference type="GO" id="GO:0034274">
    <property type="term" value="C:Atg12-Atg5-Atg16 complex"/>
    <property type="evidence" value="ECO:0007669"/>
    <property type="project" value="TreeGrafter"/>
</dbReference>
<dbReference type="InterPro" id="IPR042526">
    <property type="entry name" value="Atg5_HR"/>
</dbReference>
<dbReference type="InterPro" id="IPR007239">
    <property type="entry name" value="Atg5"/>
</dbReference>
<evidence type="ECO:0000313" key="11">
    <source>
        <dbReference type="EMBL" id="KAH8984515.1"/>
    </source>
</evidence>
<dbReference type="GO" id="GO:0061908">
    <property type="term" value="C:phagophore"/>
    <property type="evidence" value="ECO:0007669"/>
    <property type="project" value="TreeGrafter"/>
</dbReference>
<dbReference type="EMBL" id="JAKELL010000075">
    <property type="protein sequence ID" value="KAH8984515.1"/>
    <property type="molecule type" value="Genomic_DNA"/>
</dbReference>
<evidence type="ECO:0000256" key="4">
    <source>
        <dbReference type="ARBA" id="ARBA00022843"/>
    </source>
</evidence>
<dbReference type="GO" id="GO:0006995">
    <property type="term" value="P:cellular response to nitrogen starvation"/>
    <property type="evidence" value="ECO:0007669"/>
    <property type="project" value="TreeGrafter"/>
</dbReference>
<dbReference type="InterPro" id="IPR048940">
    <property type="entry name" value="ATG5_HBR"/>
</dbReference>
<gene>
    <name evidence="11" type="ORF">EDB92DRAFT_2117085</name>
</gene>
<evidence type="ECO:0000256" key="3">
    <source>
        <dbReference type="ARBA" id="ARBA00022499"/>
    </source>
</evidence>
<dbReference type="Pfam" id="PF20637">
    <property type="entry name" value="ATG5_HBR"/>
    <property type="match status" value="1"/>
</dbReference>
<dbReference type="InterPro" id="IPR048939">
    <property type="entry name" value="ATG5_UblA"/>
</dbReference>
<dbReference type="Gene3D" id="1.10.246.190">
    <property type="entry name" value="Autophagy protein Apg5, helix rich domain"/>
    <property type="match status" value="1"/>
</dbReference>
<dbReference type="GO" id="GO:0034045">
    <property type="term" value="C:phagophore assembly site membrane"/>
    <property type="evidence" value="ECO:0007669"/>
    <property type="project" value="UniProtKB-SubCell"/>
</dbReference>
<comment type="caution">
    <text evidence="11">The sequence shown here is derived from an EMBL/GenBank/DDBJ whole genome shotgun (WGS) entry which is preliminary data.</text>
</comment>
<dbReference type="InterPro" id="IPR042527">
    <property type="entry name" value="Atg5_UblA_dom_sf"/>
</dbReference>
<keyword evidence="6" id="KW-0472">Membrane</keyword>
<evidence type="ECO:0000256" key="2">
    <source>
        <dbReference type="ARBA" id="ARBA00006910"/>
    </source>
</evidence>
<dbReference type="InterPro" id="IPR048318">
    <property type="entry name" value="ATG5_UblB"/>
</dbReference>
<dbReference type="GO" id="GO:0000422">
    <property type="term" value="P:autophagy of mitochondrion"/>
    <property type="evidence" value="ECO:0007669"/>
    <property type="project" value="TreeGrafter"/>
</dbReference>
<keyword evidence="6" id="KW-0813">Transport</keyword>
<evidence type="ECO:0000259" key="8">
    <source>
        <dbReference type="Pfam" id="PF04106"/>
    </source>
</evidence>
<comment type="subunit">
    <text evidence="6">Conjugated with ATG12.</text>
</comment>
<dbReference type="AlphaFoldDB" id="A0AAD4QA81"/>
<keyword evidence="5 6" id="KW-0072">Autophagy</keyword>
<protein>
    <recommendedName>
        <fullName evidence="6">Autophagy protein 5</fullName>
    </recommendedName>
</protein>
<dbReference type="Pfam" id="PF20638">
    <property type="entry name" value="ATG5_UblA"/>
    <property type="match status" value="1"/>
</dbReference>
<dbReference type="GO" id="GO:0005776">
    <property type="term" value="C:autophagosome"/>
    <property type="evidence" value="ECO:0007669"/>
    <property type="project" value="TreeGrafter"/>
</dbReference>
<feature type="region of interest" description="Disordered" evidence="7">
    <location>
        <begin position="215"/>
        <end position="250"/>
    </location>
</feature>
<dbReference type="Proteomes" id="UP001201163">
    <property type="component" value="Unassembled WGS sequence"/>
</dbReference>
<evidence type="ECO:0000256" key="1">
    <source>
        <dbReference type="ARBA" id="ARBA00004623"/>
    </source>
</evidence>
<sequence length="398" mass="43817">MSTFGGIRHSPSTFTSSPASTTLFRRLVWEGTVPLEIRVDSKELPANSNRGLECYFLQAPRVSYLPLLISEIKRFLQDVVFDDEAARTMKEEDWWFESEEGHLLKWHWPIGLIYDNHTTLATSRPGASASSRPQAVPLRLTLHLASPPTDRLLLAPSAEACKQAFMGQLKEADFLRWGNTKRMTGLRKAEQDGMWEGIKEHNFDDYWRVASKVTPTTLPARPGSPPAAQSSSMHTRPPSADPQGTPDKDSAYSVRSVPIRLYLPEGPVLQDLAPPVLEDGGWSLPSIISAQSRDPRISLLLMHLLTTASCYYKGTPNTLADLLSLHLPLLFPAPGPGASPTLAYALLQGVVTPAEAELAWLGALPSINQDVWIHPTVLRAVDMVTSLRVTVALMAGMQ</sequence>
<evidence type="ECO:0000256" key="6">
    <source>
        <dbReference type="RuleBase" id="RU361202"/>
    </source>
</evidence>
<dbReference type="Gene3D" id="3.10.20.90">
    <property type="entry name" value="Phosphatidylinositol 3-kinase Catalytic Subunit, Chain A, domain 1"/>
    <property type="match status" value="1"/>
</dbReference>
<organism evidence="11 12">
    <name type="scientific">Lactarius akahatsu</name>
    <dbReference type="NCBI Taxonomy" id="416441"/>
    <lineage>
        <taxon>Eukaryota</taxon>
        <taxon>Fungi</taxon>
        <taxon>Dikarya</taxon>
        <taxon>Basidiomycota</taxon>
        <taxon>Agaricomycotina</taxon>
        <taxon>Agaricomycetes</taxon>
        <taxon>Russulales</taxon>
        <taxon>Russulaceae</taxon>
        <taxon>Lactarius</taxon>
    </lineage>
</organism>
<comment type="subcellular location">
    <subcellularLocation>
        <location evidence="1 6">Preautophagosomal structure membrane</location>
        <topology evidence="1 6">Peripheral membrane protein</topology>
    </subcellularLocation>
</comment>
<name>A0AAD4QA81_9AGAM</name>
<dbReference type="Pfam" id="PF04106">
    <property type="entry name" value="ATG5_UblB"/>
    <property type="match status" value="1"/>
</dbReference>
<evidence type="ECO:0000313" key="12">
    <source>
        <dbReference type="Proteomes" id="UP001201163"/>
    </source>
</evidence>
<evidence type="ECO:0000259" key="10">
    <source>
        <dbReference type="Pfam" id="PF20638"/>
    </source>
</evidence>
<dbReference type="PANTHER" id="PTHR13040:SF2">
    <property type="entry name" value="AUTOPHAGY PROTEIN 5"/>
    <property type="match status" value="1"/>
</dbReference>
<comment type="function">
    <text evidence="6">Involved in cytoplasm to vacuole transport (Cvt) and autophagic vesicle formation.</text>
</comment>
<keyword evidence="12" id="KW-1185">Reference proteome</keyword>